<feature type="transmembrane region" description="Helical" evidence="1">
    <location>
        <begin position="317"/>
        <end position="336"/>
    </location>
</feature>
<name>A0A1G7BIH5_9PROT</name>
<feature type="transmembrane region" description="Helical" evidence="1">
    <location>
        <begin position="381"/>
        <end position="404"/>
    </location>
</feature>
<keyword evidence="3" id="KW-1185">Reference proteome</keyword>
<dbReference type="EMBL" id="FNAP01000005">
    <property type="protein sequence ID" value="SDE26732.1"/>
    <property type="molecule type" value="Genomic_DNA"/>
</dbReference>
<feature type="transmembrane region" description="Helical" evidence="1">
    <location>
        <begin position="151"/>
        <end position="170"/>
    </location>
</feature>
<dbReference type="STRING" id="69960.SAMN05421720_10547"/>
<accession>A0A1G7BIH5</accession>
<feature type="transmembrane region" description="Helical" evidence="1">
    <location>
        <begin position="211"/>
        <end position="228"/>
    </location>
</feature>
<feature type="transmembrane region" description="Helical" evidence="1">
    <location>
        <begin position="32"/>
        <end position="53"/>
    </location>
</feature>
<evidence type="ECO:0000313" key="3">
    <source>
        <dbReference type="Proteomes" id="UP000199412"/>
    </source>
</evidence>
<dbReference type="Pfam" id="PF11449">
    <property type="entry name" value="ArsP_2"/>
    <property type="match status" value="1"/>
</dbReference>
<keyword evidence="1" id="KW-0812">Transmembrane</keyword>
<dbReference type="RefSeq" id="WP_176793505.1">
    <property type="nucleotide sequence ID" value="NZ_FNAP01000005.1"/>
</dbReference>
<organism evidence="2 3">
    <name type="scientific">Rhodospira trueperi</name>
    <dbReference type="NCBI Taxonomy" id="69960"/>
    <lineage>
        <taxon>Bacteria</taxon>
        <taxon>Pseudomonadati</taxon>
        <taxon>Pseudomonadota</taxon>
        <taxon>Alphaproteobacteria</taxon>
        <taxon>Rhodospirillales</taxon>
        <taxon>Rhodospirillaceae</taxon>
        <taxon>Rhodospira</taxon>
    </lineage>
</organism>
<dbReference type="Proteomes" id="UP000199412">
    <property type="component" value="Unassembled WGS sequence"/>
</dbReference>
<feature type="transmembrane region" description="Helical" evidence="1">
    <location>
        <begin position="60"/>
        <end position="77"/>
    </location>
</feature>
<keyword evidence="1" id="KW-0472">Membrane</keyword>
<evidence type="ECO:0000313" key="2">
    <source>
        <dbReference type="EMBL" id="SDE26732.1"/>
    </source>
</evidence>
<keyword evidence="1" id="KW-1133">Transmembrane helix</keyword>
<dbReference type="NCBIfam" id="NF037962">
    <property type="entry name" value="arsenic_eff"/>
    <property type="match status" value="1"/>
</dbReference>
<dbReference type="AlphaFoldDB" id="A0A1G7BIH5"/>
<protein>
    <submittedName>
        <fullName evidence="2">Putative, 10TM heavy-metal exporter</fullName>
    </submittedName>
</protein>
<reference evidence="2 3" key="1">
    <citation type="submission" date="2016-10" db="EMBL/GenBank/DDBJ databases">
        <authorList>
            <person name="de Groot N.N."/>
        </authorList>
    </citation>
    <scope>NUCLEOTIDE SEQUENCE [LARGE SCALE GENOMIC DNA]</scope>
    <source>
        <strain evidence="2 3">ATCC 700224</strain>
    </source>
</reference>
<gene>
    <name evidence="2" type="ORF">SAMN05421720_10547</name>
</gene>
<evidence type="ECO:0000256" key="1">
    <source>
        <dbReference type="SAM" id="Phobius"/>
    </source>
</evidence>
<feature type="transmembrane region" description="Helical" evidence="1">
    <location>
        <begin position="283"/>
        <end position="311"/>
    </location>
</feature>
<proteinExistence type="predicted"/>
<feature type="transmembrane region" description="Helical" evidence="1">
    <location>
        <begin position="97"/>
        <end position="117"/>
    </location>
</feature>
<feature type="transmembrane region" description="Helical" evidence="1">
    <location>
        <begin position="124"/>
        <end position="145"/>
    </location>
</feature>
<sequence length="405" mass="40744">MTTLIAAIRRPVAGLPFPGRGRIDLTGPGRRALALAVLAGITLSVPNGTMVLLDVLSEAYLAVAVFVAGTLVLLGVAERALGTDLGSVLRRHARWQVPIAAALGAFPGCGGAIVAITQYTRGHLSMGGVVATLTATMGDAMFLLLAQAPDIAALVLAVSVVVGVLSGWIVDAIHGPGFMRPREAASDAAPACRTDESEGGGTPVAIALERAWLLLLGPGLALGVLLAFQVDVDAWLASVLGVAPGYWLGVVGAAGALALWVLQGRGMEAGGCSDVAPRKGLDLKPVVATTSFVTAWVVFAFAGYQLIVAGLGLDLSVVFQTAAPLVPAIAVLVGLIPGCGPQILVTTLYLSGVAPLSAQMGNALANDGDALFPAIAVAPRAALVATAYSAVPAVLVGYGTYALVG</sequence>
<feature type="transmembrane region" description="Helical" evidence="1">
    <location>
        <begin position="234"/>
        <end position="262"/>
    </location>
</feature>
<dbReference type="InterPro" id="IPR021552">
    <property type="entry name" value="ArsP_2"/>
</dbReference>